<name>A0A812ND30_9DINO</name>
<proteinExistence type="predicted"/>
<feature type="region of interest" description="Disordered" evidence="1">
    <location>
        <begin position="1"/>
        <end position="56"/>
    </location>
</feature>
<accession>A0A812ND30</accession>
<feature type="compositionally biased region" description="Low complexity" evidence="1">
    <location>
        <begin position="225"/>
        <end position="241"/>
    </location>
</feature>
<evidence type="ECO:0000313" key="3">
    <source>
        <dbReference type="Proteomes" id="UP000601435"/>
    </source>
</evidence>
<comment type="caution">
    <text evidence="2">The sequence shown here is derived from an EMBL/GenBank/DDBJ whole genome shotgun (WGS) entry which is preliminary data.</text>
</comment>
<evidence type="ECO:0000256" key="1">
    <source>
        <dbReference type="SAM" id="MobiDB-lite"/>
    </source>
</evidence>
<feature type="compositionally biased region" description="Basic and acidic residues" evidence="1">
    <location>
        <begin position="255"/>
        <end position="277"/>
    </location>
</feature>
<feature type="region of interest" description="Disordered" evidence="1">
    <location>
        <begin position="200"/>
        <end position="242"/>
    </location>
</feature>
<organism evidence="2 3">
    <name type="scientific">Symbiodinium necroappetens</name>
    <dbReference type="NCBI Taxonomy" id="1628268"/>
    <lineage>
        <taxon>Eukaryota</taxon>
        <taxon>Sar</taxon>
        <taxon>Alveolata</taxon>
        <taxon>Dinophyceae</taxon>
        <taxon>Suessiales</taxon>
        <taxon>Symbiodiniaceae</taxon>
        <taxon>Symbiodinium</taxon>
    </lineage>
</organism>
<feature type="region of interest" description="Disordered" evidence="1">
    <location>
        <begin position="255"/>
        <end position="291"/>
    </location>
</feature>
<feature type="compositionally biased region" description="Basic and acidic residues" evidence="1">
    <location>
        <begin position="207"/>
        <end position="220"/>
    </location>
</feature>
<feature type="compositionally biased region" description="Basic and acidic residues" evidence="1">
    <location>
        <begin position="18"/>
        <end position="34"/>
    </location>
</feature>
<dbReference type="AlphaFoldDB" id="A0A812ND30"/>
<dbReference type="EMBL" id="CAJNJA010012586">
    <property type="protein sequence ID" value="CAE7300149.1"/>
    <property type="molecule type" value="Genomic_DNA"/>
</dbReference>
<feature type="compositionally biased region" description="Polar residues" evidence="1">
    <location>
        <begin position="39"/>
        <end position="56"/>
    </location>
</feature>
<reference evidence="2" key="1">
    <citation type="submission" date="2021-02" db="EMBL/GenBank/DDBJ databases">
        <authorList>
            <person name="Dougan E. K."/>
            <person name="Rhodes N."/>
            <person name="Thang M."/>
            <person name="Chan C."/>
        </authorList>
    </citation>
    <scope>NUCLEOTIDE SEQUENCE</scope>
</reference>
<protein>
    <submittedName>
        <fullName evidence="2">Fggy protein</fullName>
    </submittedName>
</protein>
<dbReference type="OrthoDB" id="422071at2759"/>
<dbReference type="Proteomes" id="UP000601435">
    <property type="component" value="Unassembled WGS sequence"/>
</dbReference>
<sequence>MVEPIQQHGERSASPVKDNPRERSRSPKRDRGADVPRQVSVSVTGNGVASRSSPTLSLEPAKITEQVRKVLGEDCDSLPVIVGIVCAQLASKQALDIQTVSQQIVPHLPSEKQSQLKDLLSWLEEASEAAKSDPRLSQAPNNFQEGDAVTLHGLEKRPDLNGCTAEVLRVADPSQPGRIVLKLESGSQIAIRPQNLQHVQLEGSAEASEKPSDRQDEAPTPKKPQPNSGSSSYSGPDPSASKVFGSAFERLKAKAEAEARGELPADRRKKAKTELDTRGAIGSSQPAGQARRELIMGTEPKESQTEVAEEPPKREPINFVPAEEKTLMPSRKVARALAVVDRKERSMVVMKWELLGLSDLANRSRTMGHPGKAQRELAEKRKAMEEGKRHMLAKLTKQMQLCLAKLQNPDLDDNAKEKYQDMITSLKTNMSKLGNV</sequence>
<evidence type="ECO:0000313" key="2">
    <source>
        <dbReference type="EMBL" id="CAE7300149.1"/>
    </source>
</evidence>
<keyword evidence="3" id="KW-1185">Reference proteome</keyword>
<gene>
    <name evidence="2" type="primary">Fggy</name>
    <name evidence="2" type="ORF">SNEC2469_LOCUS7406</name>
</gene>